<sequence length="423" mass="47689">MTSVSKSLHWRIASRLLIAWLVLSAIAGSAAYYLEQGQLDDFVSGLVGEEASRISVHIAPKSFETHLDQYLPAIEKTLAESRFVGIRLYGAQQKILLERWNTSDAKVAEDIAAHHHRFLGIPGKLARNYWIDEKLYIQSVRPLSEGRQIYGYLEGIYQVDAHVTAALIRHIEDVVIAVVVMVTLTSLVLYPVILSLNRQTIRLADDLLQTDLDLLQTLGSAIAKRDSDTDAHNYRVTLYAVKLAESLNLKRAEIQSLILGAFLHDVGKIGIPDHILLKPGELTPEETRVMRTHVELGADIVSHSNWLHRSREVVLGHHERFDGKGFPRGARGSDIPLIARLFAVVDVFDALTSRRPYKEPIPFDESLRILRSESGSHFDPDILAAFEKIALEYYESFYLADEKSLQTMLKNVMAKYFLMDIPD</sequence>
<dbReference type="GO" id="GO:0071111">
    <property type="term" value="F:cyclic-guanylate-specific phosphodiesterase activity"/>
    <property type="evidence" value="ECO:0007669"/>
    <property type="project" value="UniProtKB-EC"/>
</dbReference>
<name>A0A1J5T981_9ZZZZ</name>
<keyword evidence="1" id="KW-0812">Transmembrane</keyword>
<dbReference type="PANTHER" id="PTHR45228:SF5">
    <property type="entry name" value="CYCLIC DI-GMP PHOSPHODIESTERASE VC_1348-RELATED"/>
    <property type="match status" value="1"/>
</dbReference>
<dbReference type="EC" id="3.1.4.52" evidence="3"/>
<dbReference type="PROSITE" id="PS51832">
    <property type="entry name" value="HD_GYP"/>
    <property type="match status" value="1"/>
</dbReference>
<accession>A0A1J5T981</accession>
<dbReference type="PANTHER" id="PTHR45228">
    <property type="entry name" value="CYCLIC DI-GMP PHOSPHODIESTERASE TM_0186-RELATED"/>
    <property type="match status" value="1"/>
</dbReference>
<feature type="domain" description="HD-GYP" evidence="2">
    <location>
        <begin position="207"/>
        <end position="402"/>
    </location>
</feature>
<proteinExistence type="predicted"/>
<keyword evidence="1" id="KW-1133">Transmembrane helix</keyword>
<dbReference type="Pfam" id="PF13487">
    <property type="entry name" value="HD_5"/>
    <property type="match status" value="1"/>
</dbReference>
<dbReference type="InterPro" id="IPR037522">
    <property type="entry name" value="HD_GYP_dom"/>
</dbReference>
<organism evidence="3">
    <name type="scientific">mine drainage metagenome</name>
    <dbReference type="NCBI Taxonomy" id="410659"/>
    <lineage>
        <taxon>unclassified sequences</taxon>
        <taxon>metagenomes</taxon>
        <taxon>ecological metagenomes</taxon>
    </lineage>
</organism>
<evidence type="ECO:0000313" key="3">
    <source>
        <dbReference type="EMBL" id="OIR17442.1"/>
    </source>
</evidence>
<feature type="transmembrane region" description="Helical" evidence="1">
    <location>
        <begin position="174"/>
        <end position="193"/>
    </location>
</feature>
<evidence type="ECO:0000256" key="1">
    <source>
        <dbReference type="SAM" id="Phobius"/>
    </source>
</evidence>
<dbReference type="CDD" id="cd00077">
    <property type="entry name" value="HDc"/>
    <property type="match status" value="1"/>
</dbReference>
<evidence type="ECO:0000259" key="2">
    <source>
        <dbReference type="PROSITE" id="PS51832"/>
    </source>
</evidence>
<protein>
    <submittedName>
        <fullName evidence="3">Cyclic di-GMP phosphodiesterase response regulator RpfG</fullName>
        <ecNumber evidence="3">3.1.4.52</ecNumber>
    </submittedName>
</protein>
<keyword evidence="1" id="KW-0472">Membrane</keyword>
<dbReference type="AlphaFoldDB" id="A0A1J5T981"/>
<dbReference type="Gene3D" id="1.10.3210.10">
    <property type="entry name" value="Hypothetical protein af1432"/>
    <property type="match status" value="1"/>
</dbReference>
<dbReference type="InterPro" id="IPR003607">
    <property type="entry name" value="HD/PDEase_dom"/>
</dbReference>
<dbReference type="SUPFAM" id="SSF109604">
    <property type="entry name" value="HD-domain/PDEase-like"/>
    <property type="match status" value="1"/>
</dbReference>
<reference evidence="3" key="1">
    <citation type="submission" date="2016-10" db="EMBL/GenBank/DDBJ databases">
        <title>Sequence of Gallionella enrichment culture.</title>
        <authorList>
            <person name="Poehlein A."/>
            <person name="Muehling M."/>
            <person name="Daniel R."/>
        </authorList>
    </citation>
    <scope>NUCLEOTIDE SEQUENCE</scope>
</reference>
<dbReference type="InterPro" id="IPR052020">
    <property type="entry name" value="Cyclic_di-GMP/3'3'-cGAMP_PDE"/>
</dbReference>
<comment type="caution">
    <text evidence="3">The sequence shown here is derived from an EMBL/GenBank/DDBJ whole genome shotgun (WGS) entry which is preliminary data.</text>
</comment>
<dbReference type="EMBL" id="MLJW01000005">
    <property type="protein sequence ID" value="OIR17442.1"/>
    <property type="molecule type" value="Genomic_DNA"/>
</dbReference>
<gene>
    <name evidence="3" type="primary">rpfG_10</name>
    <name evidence="3" type="ORF">GALL_24690</name>
</gene>
<dbReference type="SMART" id="SM00471">
    <property type="entry name" value="HDc"/>
    <property type="match status" value="1"/>
</dbReference>
<keyword evidence="3" id="KW-0378">Hydrolase</keyword>